<feature type="domain" description="Major facilitator superfamily (MFS) profile" evidence="7">
    <location>
        <begin position="37"/>
        <end position="459"/>
    </location>
</feature>
<feature type="transmembrane region" description="Helical" evidence="6">
    <location>
        <begin position="35"/>
        <end position="59"/>
    </location>
</feature>
<evidence type="ECO:0000256" key="2">
    <source>
        <dbReference type="ARBA" id="ARBA00022448"/>
    </source>
</evidence>
<comment type="caution">
    <text evidence="8">The sequence shown here is derived from an EMBL/GenBank/DDBJ whole genome shotgun (WGS) entry which is preliminary data.</text>
</comment>
<feature type="transmembrane region" description="Helical" evidence="6">
    <location>
        <begin position="276"/>
        <end position="295"/>
    </location>
</feature>
<feature type="transmembrane region" description="Helical" evidence="6">
    <location>
        <begin position="383"/>
        <end position="405"/>
    </location>
</feature>
<comment type="subcellular location">
    <subcellularLocation>
        <location evidence="1">Cell membrane</location>
        <topology evidence="1">Multi-pass membrane protein</topology>
    </subcellularLocation>
</comment>
<keyword evidence="2" id="KW-0813">Transport</keyword>
<evidence type="ECO:0000256" key="1">
    <source>
        <dbReference type="ARBA" id="ARBA00004651"/>
    </source>
</evidence>
<accession>A0ABN2CG48</accession>
<feature type="transmembrane region" description="Helical" evidence="6">
    <location>
        <begin position="316"/>
        <end position="335"/>
    </location>
</feature>
<feature type="transmembrane region" description="Helical" evidence="6">
    <location>
        <begin position="161"/>
        <end position="179"/>
    </location>
</feature>
<dbReference type="PROSITE" id="PS50850">
    <property type="entry name" value="MFS"/>
    <property type="match status" value="1"/>
</dbReference>
<feature type="transmembrane region" description="Helical" evidence="6">
    <location>
        <begin position="101"/>
        <end position="126"/>
    </location>
</feature>
<feature type="transmembrane region" description="Helical" evidence="6">
    <location>
        <begin position="71"/>
        <end position="94"/>
    </location>
</feature>
<keyword evidence="4 6" id="KW-1133">Transmembrane helix</keyword>
<protein>
    <submittedName>
        <fullName evidence="8">MFS transporter</fullName>
    </submittedName>
</protein>
<dbReference type="InterPro" id="IPR020846">
    <property type="entry name" value="MFS_dom"/>
</dbReference>
<dbReference type="Pfam" id="PF07690">
    <property type="entry name" value="MFS_1"/>
    <property type="match status" value="1"/>
</dbReference>
<dbReference type="Proteomes" id="UP001501791">
    <property type="component" value="Unassembled WGS sequence"/>
</dbReference>
<organism evidence="8 9">
    <name type="scientific">Brevibacterium picturae</name>
    <dbReference type="NCBI Taxonomy" id="260553"/>
    <lineage>
        <taxon>Bacteria</taxon>
        <taxon>Bacillati</taxon>
        <taxon>Actinomycetota</taxon>
        <taxon>Actinomycetes</taxon>
        <taxon>Micrococcales</taxon>
        <taxon>Brevibacteriaceae</taxon>
        <taxon>Brevibacterium</taxon>
    </lineage>
</organism>
<name>A0ABN2CG48_9MICO</name>
<reference evidence="8 9" key="1">
    <citation type="journal article" date="2019" name="Int. J. Syst. Evol. Microbiol.">
        <title>The Global Catalogue of Microorganisms (GCM) 10K type strain sequencing project: providing services to taxonomists for standard genome sequencing and annotation.</title>
        <authorList>
            <consortium name="The Broad Institute Genomics Platform"/>
            <consortium name="The Broad Institute Genome Sequencing Center for Infectious Disease"/>
            <person name="Wu L."/>
            <person name="Ma J."/>
        </authorList>
    </citation>
    <scope>NUCLEOTIDE SEQUENCE [LARGE SCALE GENOMIC DNA]</scope>
    <source>
        <strain evidence="8 9">JCM 13319</strain>
    </source>
</reference>
<dbReference type="Gene3D" id="1.20.1720.10">
    <property type="entry name" value="Multidrug resistance protein D"/>
    <property type="match status" value="1"/>
</dbReference>
<feature type="transmembrane region" description="Helical" evidence="6">
    <location>
        <begin position="241"/>
        <end position="264"/>
    </location>
</feature>
<dbReference type="RefSeq" id="WP_346036850.1">
    <property type="nucleotide sequence ID" value="NZ_BAAALY010000016.1"/>
</dbReference>
<dbReference type="InterPro" id="IPR036259">
    <property type="entry name" value="MFS_trans_sf"/>
</dbReference>
<dbReference type="InterPro" id="IPR001958">
    <property type="entry name" value="Tet-R_TetA/multi-R_MdtG-like"/>
</dbReference>
<feature type="transmembrane region" description="Helical" evidence="6">
    <location>
        <begin position="191"/>
        <end position="210"/>
    </location>
</feature>
<feature type="transmembrane region" description="Helical" evidence="6">
    <location>
        <begin position="341"/>
        <end position="362"/>
    </location>
</feature>
<dbReference type="PANTHER" id="PTHR42718:SF9">
    <property type="entry name" value="MAJOR FACILITATOR SUPERFAMILY MULTIDRUG TRANSPORTER MFSC"/>
    <property type="match status" value="1"/>
</dbReference>
<dbReference type="EMBL" id="BAAALY010000016">
    <property type="protein sequence ID" value="GAA1555718.1"/>
    <property type="molecule type" value="Genomic_DNA"/>
</dbReference>
<sequence length="464" mass="47809">MPHDDPRPTSPTAEISDAAVRPQTDLHSTARSPHLLVLPVLLAAQFVTPLAIAGVAISLPSISADLGPDTTLLQGVVNAFNATFAMFTLVWGFVSDRLGHVTTFIIGVVLCVIASAASMSATSLIFLDGTRALAGVGAAAIITSASALISGQFTGARRARAFAIFGTINGLGLALGPSISGGIVSLGGWRAVFAVHGVLLLTSLIGSAVLRNKPEHAPTRADAGNIARAQTGIRSLFHPGYLAMLVIPVAGAAGFVTLLTYLPAALQAVQNMTPGNAGLIMLAMTLPVLIAPTLVHGISQRTQARKPQRVDGIQTIVCGVALSCLVLAPLGLLGFSPTAPLPYLLTVMVLAGLGFGLPLGIVDGRALSFIPESAQGRAAGVLNFFRIGSEALFVALYALVLTAMIRNQPAADGIVDKVAAGQPGHADIYASALPPVLWAIAVSCLVLLAIFTLLSWLARRRESF</sequence>
<dbReference type="CDD" id="cd17321">
    <property type="entry name" value="MFS_MMR_MDR_like"/>
    <property type="match status" value="1"/>
</dbReference>
<evidence type="ECO:0000256" key="3">
    <source>
        <dbReference type="ARBA" id="ARBA00022692"/>
    </source>
</evidence>
<evidence type="ECO:0000259" key="7">
    <source>
        <dbReference type="PROSITE" id="PS50850"/>
    </source>
</evidence>
<evidence type="ECO:0000313" key="9">
    <source>
        <dbReference type="Proteomes" id="UP001501791"/>
    </source>
</evidence>
<evidence type="ECO:0000313" key="8">
    <source>
        <dbReference type="EMBL" id="GAA1555718.1"/>
    </source>
</evidence>
<keyword evidence="5 6" id="KW-0472">Membrane</keyword>
<dbReference type="PRINTS" id="PR01035">
    <property type="entry name" value="TCRTETA"/>
</dbReference>
<keyword evidence="3 6" id="KW-0812">Transmembrane</keyword>
<evidence type="ECO:0000256" key="6">
    <source>
        <dbReference type="SAM" id="Phobius"/>
    </source>
</evidence>
<evidence type="ECO:0000256" key="4">
    <source>
        <dbReference type="ARBA" id="ARBA00022989"/>
    </source>
</evidence>
<dbReference type="PANTHER" id="PTHR42718">
    <property type="entry name" value="MAJOR FACILITATOR SUPERFAMILY MULTIDRUG TRANSPORTER MFSC"/>
    <property type="match status" value="1"/>
</dbReference>
<dbReference type="InterPro" id="IPR011701">
    <property type="entry name" value="MFS"/>
</dbReference>
<gene>
    <name evidence="8" type="ORF">GCM10009691_32520</name>
</gene>
<feature type="transmembrane region" description="Helical" evidence="6">
    <location>
        <begin position="132"/>
        <end position="149"/>
    </location>
</feature>
<dbReference type="SUPFAM" id="SSF103473">
    <property type="entry name" value="MFS general substrate transporter"/>
    <property type="match status" value="1"/>
</dbReference>
<proteinExistence type="predicted"/>
<feature type="transmembrane region" description="Helical" evidence="6">
    <location>
        <begin position="436"/>
        <end position="458"/>
    </location>
</feature>
<keyword evidence="9" id="KW-1185">Reference proteome</keyword>
<evidence type="ECO:0000256" key="5">
    <source>
        <dbReference type="ARBA" id="ARBA00023136"/>
    </source>
</evidence>